<accession>A0A9W9XSV3</accession>
<reference evidence="1" key="2">
    <citation type="journal article" date="2023" name="IMA Fungus">
        <title>Comparative genomic study of the Penicillium genus elucidates a diverse pangenome and 15 lateral gene transfer events.</title>
        <authorList>
            <person name="Petersen C."/>
            <person name="Sorensen T."/>
            <person name="Nielsen M.R."/>
            <person name="Sondergaard T.E."/>
            <person name="Sorensen J.L."/>
            <person name="Fitzpatrick D.A."/>
            <person name="Frisvad J.C."/>
            <person name="Nielsen K.L."/>
        </authorList>
    </citation>
    <scope>NUCLEOTIDE SEQUENCE</scope>
    <source>
        <strain evidence="1">IBT 29495</strain>
    </source>
</reference>
<organism evidence="1 2">
    <name type="scientific">Penicillium fimorum</name>
    <dbReference type="NCBI Taxonomy" id="1882269"/>
    <lineage>
        <taxon>Eukaryota</taxon>
        <taxon>Fungi</taxon>
        <taxon>Dikarya</taxon>
        <taxon>Ascomycota</taxon>
        <taxon>Pezizomycotina</taxon>
        <taxon>Eurotiomycetes</taxon>
        <taxon>Eurotiomycetidae</taxon>
        <taxon>Eurotiales</taxon>
        <taxon>Aspergillaceae</taxon>
        <taxon>Penicillium</taxon>
    </lineage>
</organism>
<protein>
    <submittedName>
        <fullName evidence="1">Uncharacterized protein</fullName>
    </submittedName>
</protein>
<dbReference type="InterPro" id="IPR011009">
    <property type="entry name" value="Kinase-like_dom_sf"/>
</dbReference>
<sequence length="258" mass="29553">MTNEMHSTIDLSPVAEIEASTHVLSIRTNAIKVELFAVKIEDTTPLEAENMEFIAANSEVLCQRFTPILSIQKPRKDTSLWILSLEPTCKKLLPSLISAEKTTVSKRIKETLDELRTIPSPGYFGNLNDTPYIDDNNPIISEPFEDQEQMNQGILEKPGQTQSPHYIRLLQEMVNRTLKNHRIVFTRGGLQPKNIMERREIYDNGSADFKVTLIDWNLSGCYAKFWDFLQFNIVLSNETGLARARSRHNLICTRWNIS</sequence>
<evidence type="ECO:0000313" key="1">
    <source>
        <dbReference type="EMBL" id="KAJ5501945.1"/>
    </source>
</evidence>
<comment type="caution">
    <text evidence="1">The sequence shown here is derived from an EMBL/GenBank/DDBJ whole genome shotgun (WGS) entry which is preliminary data.</text>
</comment>
<dbReference type="Proteomes" id="UP001149954">
    <property type="component" value="Unassembled WGS sequence"/>
</dbReference>
<keyword evidence="2" id="KW-1185">Reference proteome</keyword>
<proteinExistence type="predicted"/>
<evidence type="ECO:0000313" key="2">
    <source>
        <dbReference type="Proteomes" id="UP001149954"/>
    </source>
</evidence>
<name>A0A9W9XSV3_9EURO</name>
<dbReference type="SUPFAM" id="SSF56112">
    <property type="entry name" value="Protein kinase-like (PK-like)"/>
    <property type="match status" value="1"/>
</dbReference>
<reference evidence="1" key="1">
    <citation type="submission" date="2022-12" db="EMBL/GenBank/DDBJ databases">
        <authorList>
            <person name="Petersen C."/>
        </authorList>
    </citation>
    <scope>NUCLEOTIDE SEQUENCE</scope>
    <source>
        <strain evidence="1">IBT 29495</strain>
    </source>
</reference>
<gene>
    <name evidence="1" type="ORF">N7463_004819</name>
</gene>
<dbReference type="AlphaFoldDB" id="A0A9W9XSV3"/>
<dbReference type="OrthoDB" id="4177236at2759"/>
<dbReference type="EMBL" id="JAPWDS010000003">
    <property type="protein sequence ID" value="KAJ5501945.1"/>
    <property type="molecule type" value="Genomic_DNA"/>
</dbReference>